<organism evidence="2 3">
    <name type="scientific">Prochlorococcus marinus str. MIT 9314</name>
    <dbReference type="NCBI Taxonomy" id="167548"/>
    <lineage>
        <taxon>Bacteria</taxon>
        <taxon>Bacillati</taxon>
        <taxon>Cyanobacteriota</taxon>
        <taxon>Cyanophyceae</taxon>
        <taxon>Synechococcales</taxon>
        <taxon>Prochlorococcaceae</taxon>
        <taxon>Prochlorococcus</taxon>
    </lineage>
</organism>
<dbReference type="AlphaFoldDB" id="A0A0A2APL2"/>
<proteinExistence type="predicted"/>
<dbReference type="STRING" id="167548.EU98_0415"/>
<evidence type="ECO:0000256" key="1">
    <source>
        <dbReference type="SAM" id="MobiDB-lite"/>
    </source>
</evidence>
<reference evidence="3" key="1">
    <citation type="journal article" date="2014" name="Sci. Data">
        <title>Genomes of diverse isolates of the marine cyanobacterium Prochlorococcus.</title>
        <authorList>
            <person name="Biller S."/>
            <person name="Berube P."/>
            <person name="Thompson J."/>
            <person name="Kelly L."/>
            <person name="Roggensack S."/>
            <person name="Awad L."/>
            <person name="Roache-Johnson K."/>
            <person name="Ding H."/>
            <person name="Giovannoni S.J."/>
            <person name="Moore L.R."/>
            <person name="Chisholm S.W."/>
        </authorList>
    </citation>
    <scope>NUCLEOTIDE SEQUENCE [LARGE SCALE GENOMIC DNA]</scope>
    <source>
        <strain evidence="3">MIT 9314</strain>
    </source>
</reference>
<protein>
    <submittedName>
        <fullName evidence="2">Phosphate ABC transporter</fullName>
    </submittedName>
</protein>
<accession>A0A0A2APL2</accession>
<dbReference type="Proteomes" id="UP000030533">
    <property type="component" value="Unassembled WGS sequence"/>
</dbReference>
<dbReference type="EMBL" id="JNAO01000004">
    <property type="protein sequence ID" value="KGG02475.1"/>
    <property type="molecule type" value="Genomic_DNA"/>
</dbReference>
<sequence>MKAAALQNLSGEFLKPSGKAGAKAHNGITLDENLAGKNPIQQQKEHTLSLH</sequence>
<evidence type="ECO:0000313" key="3">
    <source>
        <dbReference type="Proteomes" id="UP000030533"/>
    </source>
</evidence>
<feature type="region of interest" description="Disordered" evidence="1">
    <location>
        <begin position="1"/>
        <end position="51"/>
    </location>
</feature>
<dbReference type="eggNOG" id="COG0226">
    <property type="taxonomic scope" value="Bacteria"/>
</dbReference>
<evidence type="ECO:0000313" key="2">
    <source>
        <dbReference type="EMBL" id="KGG02475.1"/>
    </source>
</evidence>
<name>A0A0A2APL2_PROMR</name>
<comment type="caution">
    <text evidence="2">The sequence shown here is derived from an EMBL/GenBank/DDBJ whole genome shotgun (WGS) entry which is preliminary data.</text>
</comment>
<gene>
    <name evidence="2" type="ORF">EU98_0415</name>
</gene>